<keyword evidence="3" id="KW-1185">Reference proteome</keyword>
<feature type="transmembrane region" description="Helical" evidence="1">
    <location>
        <begin position="69"/>
        <end position="93"/>
    </location>
</feature>
<dbReference type="GeneID" id="40332507"/>
<name>A0A3R7JY96_TRYRA</name>
<keyword evidence="1" id="KW-0812">Transmembrane</keyword>
<keyword evidence="1" id="KW-1133">Transmembrane helix</keyword>
<organism evidence="2 3">
    <name type="scientific">Trypanosoma rangeli</name>
    <dbReference type="NCBI Taxonomy" id="5698"/>
    <lineage>
        <taxon>Eukaryota</taxon>
        <taxon>Discoba</taxon>
        <taxon>Euglenozoa</taxon>
        <taxon>Kinetoplastea</taxon>
        <taxon>Metakinetoplastina</taxon>
        <taxon>Trypanosomatida</taxon>
        <taxon>Trypanosomatidae</taxon>
        <taxon>Trypanosoma</taxon>
        <taxon>Herpetosoma</taxon>
    </lineage>
</organism>
<evidence type="ECO:0000313" key="3">
    <source>
        <dbReference type="Proteomes" id="UP000283634"/>
    </source>
</evidence>
<gene>
    <name evidence="2" type="ORF">TraAM80_08574</name>
</gene>
<proteinExistence type="predicted"/>
<keyword evidence="1" id="KW-0472">Membrane</keyword>
<dbReference type="RefSeq" id="XP_029234829.1">
    <property type="nucleotide sequence ID" value="XM_029385317.1"/>
</dbReference>
<evidence type="ECO:0000313" key="2">
    <source>
        <dbReference type="EMBL" id="RNE98782.1"/>
    </source>
</evidence>
<reference evidence="2 3" key="1">
    <citation type="journal article" date="2018" name="BMC Genomics">
        <title>Genomic comparison of Trypanosoma conorhini and Trypanosoma rangeli to Trypanosoma cruzi strains of high and low virulence.</title>
        <authorList>
            <person name="Bradwell K.R."/>
            <person name="Koparde V.N."/>
            <person name="Matveyev A.V."/>
            <person name="Serrano M.G."/>
            <person name="Alves J.M."/>
            <person name="Parikh H."/>
            <person name="Huang B."/>
            <person name="Lee V."/>
            <person name="Espinosa-Alvarez O."/>
            <person name="Ortiz P.A."/>
            <person name="Costa-Martins A.G."/>
            <person name="Teixeira M.M."/>
            <person name="Buck G.A."/>
        </authorList>
    </citation>
    <scope>NUCLEOTIDE SEQUENCE [LARGE SCALE GENOMIC DNA]</scope>
    <source>
        <strain evidence="2 3">AM80</strain>
    </source>
</reference>
<dbReference type="AlphaFoldDB" id="A0A3R7JY96"/>
<dbReference type="EMBL" id="MKGL01000435">
    <property type="protein sequence ID" value="RNE98782.1"/>
    <property type="molecule type" value="Genomic_DNA"/>
</dbReference>
<accession>A0A3R7JY96</accession>
<dbReference type="Proteomes" id="UP000283634">
    <property type="component" value="Unassembled WGS sequence"/>
</dbReference>
<evidence type="ECO:0000256" key="1">
    <source>
        <dbReference type="SAM" id="Phobius"/>
    </source>
</evidence>
<comment type="caution">
    <text evidence="2">The sequence shown here is derived from an EMBL/GenBank/DDBJ whole genome shotgun (WGS) entry which is preliminary data.</text>
</comment>
<protein>
    <submittedName>
        <fullName evidence="2">Uncharacterized protein</fullName>
    </submittedName>
</protein>
<sequence>MREERAKGEEVRCGSFSLPLRVRGAACGGVALSGVMSRARCGVAAPSVVGAESSVRVDLVGRRLFVPSLCFHFFPLPFLQPLLPFLAFLFFFFSVSSSELTDSCDSAAAATTDGDGYCAAPCCVRPDGPPSAGQRRGVVAVRRQQVRWWRCRGRVMTKSWVGVFVARGNGQIMHTGLNLLTFPRRLRATVVTASASLPNRRTWAAVVDRAAGGPVPRGHAAFTAPFATQGSALRRKWQGVEKPLFLLFHYRAAVGDVHLGILGVCKLRPNY</sequence>